<protein>
    <submittedName>
        <fullName evidence="1">Uncharacterized protein</fullName>
    </submittedName>
</protein>
<sequence length="52" mass="6267">MCVAFTHFRKDKVIEFASDMKHAVRIRERRFSWTQRSAIAVINLINRDRQAF</sequence>
<keyword evidence="2" id="KW-1185">Reference proteome</keyword>
<dbReference type="Proteomes" id="UP000071778">
    <property type="component" value="Chromosome"/>
</dbReference>
<evidence type="ECO:0000313" key="1">
    <source>
        <dbReference type="EMBL" id="AMP09583.1"/>
    </source>
</evidence>
<dbReference type="AlphaFoldDB" id="A0A127PPF8"/>
<organism evidence="1 2">
    <name type="scientific">Collimonas arenae</name>
    <dbReference type="NCBI Taxonomy" id="279058"/>
    <lineage>
        <taxon>Bacteria</taxon>
        <taxon>Pseudomonadati</taxon>
        <taxon>Pseudomonadota</taxon>
        <taxon>Betaproteobacteria</taxon>
        <taxon>Burkholderiales</taxon>
        <taxon>Oxalobacteraceae</taxon>
        <taxon>Collimonas</taxon>
    </lineage>
</organism>
<reference evidence="1 2" key="1">
    <citation type="submission" date="2015-11" db="EMBL/GenBank/DDBJ databases">
        <title>Exploring the genomic traits of fungus-feeding bacterial genus Collimonas.</title>
        <authorList>
            <person name="Song C."/>
            <person name="Schmidt R."/>
            <person name="de Jager V."/>
            <person name="Krzyzanowska D."/>
            <person name="Jongedijk E."/>
            <person name="Cankar K."/>
            <person name="Beekwilder J."/>
            <person name="van Veen A."/>
            <person name="de Boer W."/>
            <person name="van Veen J.A."/>
            <person name="Garbeva P."/>
        </authorList>
    </citation>
    <scope>NUCLEOTIDE SEQUENCE [LARGE SCALE GENOMIC DNA]</scope>
    <source>
        <strain evidence="1 2">Ter282</strain>
    </source>
</reference>
<dbReference type="EMBL" id="CP013235">
    <property type="protein sequence ID" value="AMP09583.1"/>
    <property type="molecule type" value="Genomic_DNA"/>
</dbReference>
<name>A0A127PPF8_9BURK</name>
<gene>
    <name evidence="1" type="ORF">CAter282_1807</name>
</gene>
<evidence type="ECO:0000313" key="2">
    <source>
        <dbReference type="Proteomes" id="UP000071778"/>
    </source>
</evidence>
<accession>A0A127PPF8</accession>
<dbReference type="PATRIC" id="fig|279058.17.peg.1934"/>
<proteinExistence type="predicted"/>